<evidence type="ECO:0000313" key="13">
    <source>
        <dbReference type="Proteomes" id="UP000789706"/>
    </source>
</evidence>
<keyword evidence="8 9" id="KW-0472">Membrane</keyword>
<evidence type="ECO:0000256" key="9">
    <source>
        <dbReference type="PROSITE-ProRule" id="PRU00282"/>
    </source>
</evidence>
<keyword evidence="5" id="KW-0677">Repeat</keyword>
<dbReference type="OrthoDB" id="193856at2759"/>
<dbReference type="Proteomes" id="UP000789706">
    <property type="component" value="Unassembled WGS sequence"/>
</dbReference>
<feature type="transmembrane region" description="Helical" evidence="11">
    <location>
        <begin position="12"/>
        <end position="29"/>
    </location>
</feature>
<dbReference type="SUPFAM" id="SSF103506">
    <property type="entry name" value="Mitochondrial carrier"/>
    <property type="match status" value="1"/>
</dbReference>
<evidence type="ECO:0000256" key="5">
    <source>
        <dbReference type="ARBA" id="ARBA00022737"/>
    </source>
</evidence>
<accession>A0A9N8UYX3</accession>
<dbReference type="AlphaFoldDB" id="A0A9N8UYX3"/>
<organism evidence="12 13">
    <name type="scientific">Diversispora eburnea</name>
    <dbReference type="NCBI Taxonomy" id="1213867"/>
    <lineage>
        <taxon>Eukaryota</taxon>
        <taxon>Fungi</taxon>
        <taxon>Fungi incertae sedis</taxon>
        <taxon>Mucoromycota</taxon>
        <taxon>Glomeromycotina</taxon>
        <taxon>Glomeromycetes</taxon>
        <taxon>Diversisporales</taxon>
        <taxon>Diversisporaceae</taxon>
        <taxon>Diversispora</taxon>
    </lineage>
</organism>
<proteinExistence type="inferred from homology"/>
<evidence type="ECO:0000256" key="4">
    <source>
        <dbReference type="ARBA" id="ARBA00022692"/>
    </source>
</evidence>
<evidence type="ECO:0000313" key="12">
    <source>
        <dbReference type="EMBL" id="CAG8432693.1"/>
    </source>
</evidence>
<reference evidence="12" key="1">
    <citation type="submission" date="2021-06" db="EMBL/GenBank/DDBJ databases">
        <authorList>
            <person name="Kallberg Y."/>
            <person name="Tangrot J."/>
            <person name="Rosling A."/>
        </authorList>
    </citation>
    <scope>NUCLEOTIDE SEQUENCE</scope>
    <source>
        <strain evidence="12">AZ414A</strain>
    </source>
</reference>
<dbReference type="Pfam" id="PF00153">
    <property type="entry name" value="Mito_carr"/>
    <property type="match status" value="3"/>
</dbReference>
<evidence type="ECO:0000256" key="11">
    <source>
        <dbReference type="SAM" id="Phobius"/>
    </source>
</evidence>
<feature type="repeat" description="Solcar" evidence="9">
    <location>
        <begin position="10"/>
        <end position="71"/>
    </location>
</feature>
<gene>
    <name evidence="12" type="ORF">DEBURN_LOCUS21</name>
</gene>
<sequence>MSVSSIEEKPNRLIGFMAGVASGVTKLLVGHPFDTIKVRMQTSEINIRFDGTIQCLRQTIRMEGFRALYKGSLHNYRLFLQGNNPSKKLTVLQHAMAGAASGWTVSFLASPVEQIKARLQVQYDSATKLYKGPLDCAIKLIQNNGLKGLWIGLTGTLTFRSFFFVYWGSYEVISRIFRNTNMNEASINFMAGGLSANAFWLFSMPAEGSRGFYKGLVPCLLRSFPTNASAIMVFEYTMRFLKNSEMPTF</sequence>
<protein>
    <submittedName>
        <fullName evidence="12">5675_t:CDS:1</fullName>
    </submittedName>
</protein>
<dbReference type="InterPro" id="IPR050567">
    <property type="entry name" value="Mitochondrial_Carrier"/>
</dbReference>
<comment type="caution">
    <text evidence="12">The sequence shown here is derived from an EMBL/GenBank/DDBJ whole genome shotgun (WGS) entry which is preliminary data.</text>
</comment>
<evidence type="ECO:0000256" key="2">
    <source>
        <dbReference type="ARBA" id="ARBA00006375"/>
    </source>
</evidence>
<comment type="similarity">
    <text evidence="2 10">Belongs to the mitochondrial carrier (TC 2.A.29) family.</text>
</comment>
<keyword evidence="13" id="KW-1185">Reference proteome</keyword>
<dbReference type="EMBL" id="CAJVPK010000001">
    <property type="protein sequence ID" value="CAG8432693.1"/>
    <property type="molecule type" value="Genomic_DNA"/>
</dbReference>
<name>A0A9N8UYX3_9GLOM</name>
<keyword evidence="6 11" id="KW-1133">Transmembrane helix</keyword>
<dbReference type="PANTHER" id="PTHR45624">
    <property type="entry name" value="MITOCHONDRIAL BASIC AMINO ACIDS TRANSPORTER-RELATED"/>
    <property type="match status" value="1"/>
</dbReference>
<feature type="transmembrane region" description="Helical" evidence="11">
    <location>
        <begin position="187"/>
        <end position="204"/>
    </location>
</feature>
<dbReference type="GO" id="GO:0000064">
    <property type="term" value="F:L-ornithine transmembrane transporter activity"/>
    <property type="evidence" value="ECO:0007669"/>
    <property type="project" value="TreeGrafter"/>
</dbReference>
<keyword evidence="7" id="KW-0496">Mitochondrion</keyword>
<dbReference type="Gene3D" id="1.50.40.10">
    <property type="entry name" value="Mitochondrial carrier domain"/>
    <property type="match status" value="2"/>
</dbReference>
<dbReference type="InterPro" id="IPR018108">
    <property type="entry name" value="MCP_transmembrane"/>
</dbReference>
<feature type="repeat" description="Solcar" evidence="9">
    <location>
        <begin position="89"/>
        <end position="176"/>
    </location>
</feature>
<evidence type="ECO:0000256" key="3">
    <source>
        <dbReference type="ARBA" id="ARBA00022448"/>
    </source>
</evidence>
<dbReference type="PROSITE" id="PS50920">
    <property type="entry name" value="SOLCAR"/>
    <property type="match status" value="2"/>
</dbReference>
<comment type="subcellular location">
    <subcellularLocation>
        <location evidence="1">Mitochondrion membrane</location>
        <topology evidence="1">Multi-pass membrane protein</topology>
    </subcellularLocation>
</comment>
<keyword evidence="3 10" id="KW-0813">Transport</keyword>
<evidence type="ECO:0000256" key="10">
    <source>
        <dbReference type="RuleBase" id="RU000488"/>
    </source>
</evidence>
<dbReference type="InterPro" id="IPR023395">
    <property type="entry name" value="MCP_dom_sf"/>
</dbReference>
<evidence type="ECO:0000256" key="1">
    <source>
        <dbReference type="ARBA" id="ARBA00004225"/>
    </source>
</evidence>
<dbReference type="GO" id="GO:0031966">
    <property type="term" value="C:mitochondrial membrane"/>
    <property type="evidence" value="ECO:0007669"/>
    <property type="project" value="UniProtKB-SubCell"/>
</dbReference>
<evidence type="ECO:0000256" key="8">
    <source>
        <dbReference type="ARBA" id="ARBA00023136"/>
    </source>
</evidence>
<keyword evidence="4 9" id="KW-0812">Transmembrane</keyword>
<dbReference type="GO" id="GO:1990575">
    <property type="term" value="P:mitochondrial L-ornithine transmembrane transport"/>
    <property type="evidence" value="ECO:0007669"/>
    <property type="project" value="TreeGrafter"/>
</dbReference>
<dbReference type="PANTHER" id="PTHR45624:SF57">
    <property type="entry name" value="MITOCHONDRIAL SUBSTRATE CARRIER FAMILY PROTEIN L"/>
    <property type="match status" value="1"/>
</dbReference>
<feature type="transmembrane region" description="Helical" evidence="11">
    <location>
        <begin position="148"/>
        <end position="167"/>
    </location>
</feature>
<evidence type="ECO:0000256" key="6">
    <source>
        <dbReference type="ARBA" id="ARBA00022989"/>
    </source>
</evidence>
<evidence type="ECO:0000256" key="7">
    <source>
        <dbReference type="ARBA" id="ARBA00023128"/>
    </source>
</evidence>